<evidence type="ECO:0000256" key="2">
    <source>
        <dbReference type="ARBA" id="ARBA00002368"/>
    </source>
</evidence>
<dbReference type="EC" id="3.5.2.3" evidence="8"/>
<comment type="cofactor">
    <cofactor evidence="1">
        <name>Zn(2+)</name>
        <dbReference type="ChEBI" id="CHEBI:29105"/>
    </cofactor>
</comment>
<comment type="function">
    <text evidence="2">Catalyzes the reversible cyclization of carbamoyl aspartate to dihydroorotate.</text>
</comment>
<name>A0A4U9RB14_HATHI</name>
<dbReference type="GO" id="GO:0005737">
    <property type="term" value="C:cytoplasm"/>
    <property type="evidence" value="ECO:0007669"/>
    <property type="project" value="TreeGrafter"/>
</dbReference>
<dbReference type="OrthoDB" id="9765462at2"/>
<dbReference type="InterPro" id="IPR002195">
    <property type="entry name" value="Dihydroorotase_CS"/>
</dbReference>
<evidence type="ECO:0000256" key="1">
    <source>
        <dbReference type="ARBA" id="ARBA00001947"/>
    </source>
</evidence>
<dbReference type="GO" id="GO:0006145">
    <property type="term" value="P:purine nucleobase catabolic process"/>
    <property type="evidence" value="ECO:0007669"/>
    <property type="project" value="TreeGrafter"/>
</dbReference>
<dbReference type="CDD" id="cd01317">
    <property type="entry name" value="DHOase_IIa"/>
    <property type="match status" value="1"/>
</dbReference>
<keyword evidence="9" id="KW-1185">Reference proteome</keyword>
<accession>A0A4U9RB14</accession>
<evidence type="ECO:0000313" key="9">
    <source>
        <dbReference type="Proteomes" id="UP000308489"/>
    </source>
</evidence>
<gene>
    <name evidence="8" type="primary">pyrC</name>
    <name evidence="8" type="ORF">NCTC503_00835</name>
</gene>
<dbReference type="GO" id="GO:0046872">
    <property type="term" value="F:metal ion binding"/>
    <property type="evidence" value="ECO:0007669"/>
    <property type="project" value="UniProtKB-KW"/>
</dbReference>
<dbReference type="Gene3D" id="3.20.20.140">
    <property type="entry name" value="Metal-dependent hydrolases"/>
    <property type="match status" value="1"/>
</dbReference>
<dbReference type="SUPFAM" id="SSF51556">
    <property type="entry name" value="Metallo-dependent hydrolases"/>
    <property type="match status" value="1"/>
</dbReference>
<keyword evidence="6" id="KW-0665">Pyrimidine biosynthesis</keyword>
<dbReference type="NCBIfam" id="TIGR00857">
    <property type="entry name" value="pyrC_multi"/>
    <property type="match status" value="1"/>
</dbReference>
<dbReference type="EMBL" id="LR590481">
    <property type="protein sequence ID" value="VTQ85860.1"/>
    <property type="molecule type" value="Genomic_DNA"/>
</dbReference>
<dbReference type="Proteomes" id="UP000308489">
    <property type="component" value="Chromosome 1"/>
</dbReference>
<comment type="similarity">
    <text evidence="3">Belongs to the metallo-dependent hydrolases superfamily. DHOase family. Class I DHOase subfamily.</text>
</comment>
<dbReference type="RefSeq" id="WP_138209553.1">
    <property type="nucleotide sequence ID" value="NZ_CBCRUQ010000001.1"/>
</dbReference>
<evidence type="ECO:0000256" key="4">
    <source>
        <dbReference type="ARBA" id="ARBA00022723"/>
    </source>
</evidence>
<reference evidence="8 9" key="1">
    <citation type="submission" date="2019-05" db="EMBL/GenBank/DDBJ databases">
        <authorList>
            <consortium name="Pathogen Informatics"/>
        </authorList>
    </citation>
    <scope>NUCLEOTIDE SEQUENCE [LARGE SCALE GENOMIC DNA]</scope>
    <source>
        <strain evidence="8 9">NCTC503</strain>
    </source>
</reference>
<keyword evidence="5 8" id="KW-0378">Hydrolase</keyword>
<dbReference type="GO" id="GO:0006221">
    <property type="term" value="P:pyrimidine nucleotide biosynthetic process"/>
    <property type="evidence" value="ECO:0007669"/>
    <property type="project" value="UniProtKB-KW"/>
</dbReference>
<sequence length="393" mass="43709">MELLIKNVKMVSAEGNFEGDLYIEDGIIKEVGIGLKRDCEIVEGNGNTLMPSFVDMHCHFRDPGYTFKEDLESGSKAAVRGGYTQVNLMANTNPICSDMDTFNYVIEKGRKLNITDINQIVSATKDMSGQSIDHLEHLTEEVKFISDDGVGVNSDKIMYDVMMKANEKNLTLISHAETLTFSNIDMRLAENMMTFRDIALCEHTKAKVHMAHVSTKECIDAIISAKKRGANLTCEVTPHHLVLANSSYRVNPPIREESDVNSLIEAIQNGYVDCIATDHAPHRKEDKEKGAPGISGIETSFSLCYTKLVRGGHISLNKLSELMSKNPSNIMKLKSGEIKPGLKANLVLIDIDKKYIIDSKEFYSKGKNTPFDGVEVYGDVLMTIKDGEIKYIK</sequence>
<dbReference type="AlphaFoldDB" id="A0A4U9RB14"/>
<dbReference type="GO" id="GO:0004151">
    <property type="term" value="F:dihydroorotase activity"/>
    <property type="evidence" value="ECO:0007669"/>
    <property type="project" value="UniProtKB-EC"/>
</dbReference>
<evidence type="ECO:0000256" key="3">
    <source>
        <dbReference type="ARBA" id="ARBA00010286"/>
    </source>
</evidence>
<dbReference type="InterPro" id="IPR006680">
    <property type="entry name" value="Amidohydro-rel"/>
</dbReference>
<feature type="domain" description="Amidohydrolase-related" evidence="7">
    <location>
        <begin position="48"/>
        <end position="389"/>
    </location>
</feature>
<protein>
    <submittedName>
        <fullName evidence="8">Dihydroorotase</fullName>
        <ecNumber evidence="8">3.5.2.3</ecNumber>
    </submittedName>
</protein>
<dbReference type="InterPro" id="IPR011059">
    <property type="entry name" value="Metal-dep_hydrolase_composite"/>
</dbReference>
<dbReference type="InterPro" id="IPR032466">
    <property type="entry name" value="Metal_Hydrolase"/>
</dbReference>
<dbReference type="InterPro" id="IPR050138">
    <property type="entry name" value="DHOase/Allantoinase_Hydrolase"/>
</dbReference>
<organism evidence="8 9">
    <name type="scientific">Hathewaya histolytica</name>
    <name type="common">Clostridium histolyticum</name>
    <dbReference type="NCBI Taxonomy" id="1498"/>
    <lineage>
        <taxon>Bacteria</taxon>
        <taxon>Bacillati</taxon>
        <taxon>Bacillota</taxon>
        <taxon>Clostridia</taxon>
        <taxon>Eubacteriales</taxon>
        <taxon>Clostridiaceae</taxon>
        <taxon>Hathewaya</taxon>
    </lineage>
</organism>
<dbReference type="PANTHER" id="PTHR43668">
    <property type="entry name" value="ALLANTOINASE"/>
    <property type="match status" value="1"/>
</dbReference>
<dbReference type="InterPro" id="IPR004722">
    <property type="entry name" value="DHOase"/>
</dbReference>
<dbReference type="KEGG" id="hhw:NCTC503_00835"/>
<dbReference type="Pfam" id="PF01979">
    <property type="entry name" value="Amidohydro_1"/>
    <property type="match status" value="1"/>
</dbReference>
<proteinExistence type="inferred from homology"/>
<keyword evidence="4" id="KW-0479">Metal-binding</keyword>
<evidence type="ECO:0000259" key="7">
    <source>
        <dbReference type="Pfam" id="PF01979"/>
    </source>
</evidence>
<evidence type="ECO:0000256" key="6">
    <source>
        <dbReference type="ARBA" id="ARBA00022975"/>
    </source>
</evidence>
<dbReference type="PROSITE" id="PS00483">
    <property type="entry name" value="DIHYDROOROTASE_2"/>
    <property type="match status" value="1"/>
</dbReference>
<dbReference type="SUPFAM" id="SSF51338">
    <property type="entry name" value="Composite domain of metallo-dependent hydrolases"/>
    <property type="match status" value="1"/>
</dbReference>
<evidence type="ECO:0000313" key="8">
    <source>
        <dbReference type="EMBL" id="VTQ85860.1"/>
    </source>
</evidence>
<dbReference type="GO" id="GO:0004038">
    <property type="term" value="F:allantoinase activity"/>
    <property type="evidence" value="ECO:0007669"/>
    <property type="project" value="TreeGrafter"/>
</dbReference>
<dbReference type="PANTHER" id="PTHR43668:SF2">
    <property type="entry name" value="ALLANTOINASE"/>
    <property type="match status" value="1"/>
</dbReference>
<evidence type="ECO:0000256" key="5">
    <source>
        <dbReference type="ARBA" id="ARBA00022801"/>
    </source>
</evidence>